<dbReference type="AlphaFoldDB" id="G2QA80"/>
<dbReference type="InParanoid" id="G2QA80"/>
<reference evidence="1 2" key="1">
    <citation type="journal article" date="2011" name="Nat. Biotechnol.">
        <title>Comparative genomic analysis of the thermophilic biomass-degrading fungi Myceliophthora thermophila and Thielavia terrestris.</title>
        <authorList>
            <person name="Berka R.M."/>
            <person name="Grigoriev I.V."/>
            <person name="Otillar R."/>
            <person name="Salamov A."/>
            <person name="Grimwood J."/>
            <person name="Reid I."/>
            <person name="Ishmael N."/>
            <person name="John T."/>
            <person name="Darmond C."/>
            <person name="Moisan M.-C."/>
            <person name="Henrissat B."/>
            <person name="Coutinho P.M."/>
            <person name="Lombard V."/>
            <person name="Natvig D.O."/>
            <person name="Lindquist E."/>
            <person name="Schmutz J."/>
            <person name="Lucas S."/>
            <person name="Harris P."/>
            <person name="Powlowski J."/>
            <person name="Bellemare A."/>
            <person name="Taylor D."/>
            <person name="Butler G."/>
            <person name="de Vries R.P."/>
            <person name="Allijn I.E."/>
            <person name="van den Brink J."/>
            <person name="Ushinsky S."/>
            <person name="Storms R."/>
            <person name="Powell A.J."/>
            <person name="Paulsen I.T."/>
            <person name="Elbourne L.D.H."/>
            <person name="Baker S.E."/>
            <person name="Magnuson J."/>
            <person name="LaBoissiere S."/>
            <person name="Clutterbuck A.J."/>
            <person name="Martinez D."/>
            <person name="Wogulis M."/>
            <person name="de Leon A.L."/>
            <person name="Rey M.W."/>
            <person name="Tsang A."/>
        </authorList>
    </citation>
    <scope>NUCLEOTIDE SEQUENCE [LARGE SCALE GENOMIC DNA]</scope>
    <source>
        <strain evidence="2">ATCC 42464 / BCRC 31852 / DSM 1799</strain>
    </source>
</reference>
<dbReference type="KEGG" id="mtm:MYCTH_2300059"/>
<dbReference type="eggNOG" id="ENOG502RQFP">
    <property type="taxonomic scope" value="Eukaryota"/>
</dbReference>
<organism evidence="1 2">
    <name type="scientific">Thermothelomyces thermophilus (strain ATCC 42464 / BCRC 31852 / DSM 1799)</name>
    <name type="common">Sporotrichum thermophile</name>
    <dbReference type="NCBI Taxonomy" id="573729"/>
    <lineage>
        <taxon>Eukaryota</taxon>
        <taxon>Fungi</taxon>
        <taxon>Dikarya</taxon>
        <taxon>Ascomycota</taxon>
        <taxon>Pezizomycotina</taxon>
        <taxon>Sordariomycetes</taxon>
        <taxon>Sordariomycetidae</taxon>
        <taxon>Sordariales</taxon>
        <taxon>Chaetomiaceae</taxon>
        <taxon>Thermothelomyces</taxon>
    </lineage>
</organism>
<name>G2QA80_THET4</name>
<sequence length="474" mass="53688">MSLNCPNCGAHLTFALAEDSRATSAAAAAAAAPRRKLVLAEKAGSHDVNPTDADLQRLKHFMCFPFNTSLLWKPTQPTMRPVVSDKEEEVGILKDCRARQTLDRVARKMHATIRACGEQSADTLLESRRRGRAKQDLPVPMHTVFEAVGAIIYAMEWTSGQPRAEELVPTPAGTGTVHPQAVMGPFEPGYALELPSVYLPQYTLQLRRLFEHMLVIDYGFPARPICGSIFGPMLLPSTWFLHAWSEFEIFSDFLVGIARVWRWRQGLPNDKSWGLIAEATSDWAHYIGLRLPVWDVATMIYYYCLHRKPVDAEDRKEGWTGYTGVLQEMIAEVPTRGTDRLERKLSLDVHLLIPRFVRDRKLREQMLLIAQDLAAKYGCQLAPPKMPKPPMWRRLFGQVPCQLAPPKMPKPPMWRRLFGQVPSQQGPEDREKGHEDLKLLEGLRWESRGEGDLDPSCAGKKSLHWLDVHKSVMN</sequence>
<dbReference type="VEuPathDB" id="FungiDB:MYCTH_2300059"/>
<protein>
    <submittedName>
        <fullName evidence="1">Uncharacterized protein</fullName>
    </submittedName>
</protein>
<proteinExistence type="predicted"/>
<accession>G2QA80</accession>
<dbReference type="HOGENOM" id="CLU_576435_0_0_1"/>
<evidence type="ECO:0000313" key="2">
    <source>
        <dbReference type="Proteomes" id="UP000007322"/>
    </source>
</evidence>
<keyword evidence="2" id="KW-1185">Reference proteome</keyword>
<gene>
    <name evidence="1" type="ORF">MYCTH_2300059</name>
</gene>
<dbReference type="Proteomes" id="UP000007322">
    <property type="component" value="Chromosome 2"/>
</dbReference>
<evidence type="ECO:0000313" key="1">
    <source>
        <dbReference type="EMBL" id="AEO55828.1"/>
    </source>
</evidence>
<dbReference type="RefSeq" id="XP_003661073.1">
    <property type="nucleotide sequence ID" value="XM_003661025.1"/>
</dbReference>
<dbReference type="EMBL" id="CP003003">
    <property type="protein sequence ID" value="AEO55828.1"/>
    <property type="molecule type" value="Genomic_DNA"/>
</dbReference>
<dbReference type="OrthoDB" id="4589731at2759"/>
<dbReference type="GeneID" id="11511752"/>